<dbReference type="Gene3D" id="3.30.1490.20">
    <property type="entry name" value="ATP-grasp fold, A domain"/>
    <property type="match status" value="1"/>
</dbReference>
<keyword evidence="2" id="KW-0547">Nucleotide-binding</keyword>
<dbReference type="AlphaFoldDB" id="A0A445MRQ8"/>
<name>A0A445MRQ8_9BACT</name>
<evidence type="ECO:0000313" key="5">
    <source>
        <dbReference type="EMBL" id="SPD72102.1"/>
    </source>
</evidence>
<dbReference type="InterPro" id="IPR013815">
    <property type="entry name" value="ATP_grasp_subdomain_1"/>
</dbReference>
<comment type="similarity">
    <text evidence="4">In the N-terminal section; belongs to the acetate CoA ligase alpha subunit family.</text>
</comment>
<dbReference type="GO" id="GO:0016874">
    <property type="term" value="F:ligase activity"/>
    <property type="evidence" value="ECO:0007669"/>
    <property type="project" value="UniProtKB-KW"/>
</dbReference>
<keyword evidence="1" id="KW-0436">Ligase</keyword>
<dbReference type="Pfam" id="PF13549">
    <property type="entry name" value="ATP-grasp_5"/>
    <property type="match status" value="1"/>
</dbReference>
<reference evidence="5" key="1">
    <citation type="submission" date="2018-01" db="EMBL/GenBank/DDBJ databases">
        <authorList>
            <person name="Regsiter A."/>
            <person name="William W."/>
        </authorList>
    </citation>
    <scope>NUCLEOTIDE SEQUENCE</scope>
    <source>
        <strain evidence="5">TRIP AH-1</strain>
    </source>
</reference>
<dbReference type="GO" id="GO:0005524">
    <property type="term" value="F:ATP binding"/>
    <property type="evidence" value="ECO:0007669"/>
    <property type="project" value="UniProtKB-KW"/>
</dbReference>
<protein>
    <recommendedName>
        <fullName evidence="6">ATP-grasp domain-containing protein</fullName>
    </recommendedName>
</protein>
<evidence type="ECO:0000256" key="2">
    <source>
        <dbReference type="ARBA" id="ARBA00022741"/>
    </source>
</evidence>
<accession>A0A445MRQ8</accession>
<dbReference type="EMBL" id="OJIN01000020">
    <property type="protein sequence ID" value="SPD72102.1"/>
    <property type="molecule type" value="Genomic_DNA"/>
</dbReference>
<evidence type="ECO:0000256" key="3">
    <source>
        <dbReference type="ARBA" id="ARBA00022840"/>
    </source>
</evidence>
<keyword evidence="3" id="KW-0067">ATP-binding</keyword>
<evidence type="ECO:0000256" key="1">
    <source>
        <dbReference type="ARBA" id="ARBA00022598"/>
    </source>
</evidence>
<sequence>MKMTKKFPIFDTMEDAVSALSNQWRYRKFLNRVRSGYRSMKTEMEKAKHILSRLDSGVLYHPTLMTMELLEAYGIKCELPVMAHNLEEARLKAGEIGYPVVMKIGSADISHKTDVKGVRVNIADEKGLIEAFIDIMDAITKMRKSSRIHGVILQKMIPEGMELIIGGKHDHDFGPIVMFGMGGIFVE</sequence>
<evidence type="ECO:0008006" key="6">
    <source>
        <dbReference type="Google" id="ProtNLM"/>
    </source>
</evidence>
<dbReference type="Gene3D" id="3.30.470.20">
    <property type="entry name" value="ATP-grasp fold, B domain"/>
    <property type="match status" value="1"/>
</dbReference>
<dbReference type="SUPFAM" id="SSF56059">
    <property type="entry name" value="Glutathione synthetase ATP-binding domain-like"/>
    <property type="match status" value="1"/>
</dbReference>
<dbReference type="PANTHER" id="PTHR43334:SF1">
    <property type="entry name" value="3-HYDROXYPROPIONATE--COA LIGASE [ADP-FORMING]"/>
    <property type="match status" value="1"/>
</dbReference>
<proteinExistence type="inferred from homology"/>
<dbReference type="InterPro" id="IPR051538">
    <property type="entry name" value="Acyl-CoA_Synth/Transferase"/>
</dbReference>
<dbReference type="FunFam" id="3.30.1490.20:FF:000020">
    <property type="entry name" value="Protein lysine acetyltransferase"/>
    <property type="match status" value="1"/>
</dbReference>
<evidence type="ECO:0000256" key="4">
    <source>
        <dbReference type="ARBA" id="ARBA00060888"/>
    </source>
</evidence>
<dbReference type="PANTHER" id="PTHR43334">
    <property type="entry name" value="ACETATE--COA LIGASE [ADP-FORMING]"/>
    <property type="match status" value="1"/>
</dbReference>
<organism evidence="5">
    <name type="scientific">uncultured Desulfobacterium sp</name>
    <dbReference type="NCBI Taxonomy" id="201089"/>
    <lineage>
        <taxon>Bacteria</taxon>
        <taxon>Pseudomonadati</taxon>
        <taxon>Thermodesulfobacteriota</taxon>
        <taxon>Desulfobacteria</taxon>
        <taxon>Desulfobacterales</taxon>
        <taxon>Desulfobacteriaceae</taxon>
        <taxon>Desulfobacterium</taxon>
        <taxon>environmental samples</taxon>
    </lineage>
</organism>
<gene>
    <name evidence="5" type="ORF">PITCH_A1160006</name>
</gene>